<accession>A0A0F9TT44</accession>
<gene>
    <name evidence="1" type="ORF">LCGC14_0353590</name>
</gene>
<proteinExistence type="predicted"/>
<comment type="caution">
    <text evidence="1">The sequence shown here is derived from an EMBL/GenBank/DDBJ whole genome shotgun (WGS) entry which is preliminary data.</text>
</comment>
<organism evidence="1">
    <name type="scientific">marine sediment metagenome</name>
    <dbReference type="NCBI Taxonomy" id="412755"/>
    <lineage>
        <taxon>unclassified sequences</taxon>
        <taxon>metagenomes</taxon>
        <taxon>ecological metagenomes</taxon>
    </lineage>
</organism>
<sequence length="86" mass="9466">MTITDKINLSAQAVGKAYQHYQYSAEQRGVVGDPLDKVTASRLWQEIAFTYKLVYQGPAGKVAGAFYSEATERQAVRVINKALKGV</sequence>
<dbReference type="EMBL" id="LAZR01000268">
    <property type="protein sequence ID" value="KKN78132.1"/>
    <property type="molecule type" value="Genomic_DNA"/>
</dbReference>
<protein>
    <submittedName>
        <fullName evidence="1">Uncharacterized protein</fullName>
    </submittedName>
</protein>
<name>A0A0F9TT44_9ZZZZ</name>
<reference evidence="1" key="1">
    <citation type="journal article" date="2015" name="Nature">
        <title>Complex archaea that bridge the gap between prokaryotes and eukaryotes.</title>
        <authorList>
            <person name="Spang A."/>
            <person name="Saw J.H."/>
            <person name="Jorgensen S.L."/>
            <person name="Zaremba-Niedzwiedzka K."/>
            <person name="Martijn J."/>
            <person name="Lind A.E."/>
            <person name="van Eijk R."/>
            <person name="Schleper C."/>
            <person name="Guy L."/>
            <person name="Ettema T.J."/>
        </authorList>
    </citation>
    <scope>NUCLEOTIDE SEQUENCE</scope>
</reference>
<dbReference type="AlphaFoldDB" id="A0A0F9TT44"/>
<evidence type="ECO:0000313" key="1">
    <source>
        <dbReference type="EMBL" id="KKN78132.1"/>
    </source>
</evidence>